<dbReference type="InterPro" id="IPR000109">
    <property type="entry name" value="POT_fam"/>
</dbReference>
<feature type="transmembrane region" description="Helical" evidence="6">
    <location>
        <begin position="257"/>
        <end position="279"/>
    </location>
</feature>
<evidence type="ECO:0000313" key="8">
    <source>
        <dbReference type="Proteomes" id="UP000197138"/>
    </source>
</evidence>
<dbReference type="GO" id="GO:0022857">
    <property type="term" value="F:transmembrane transporter activity"/>
    <property type="evidence" value="ECO:0007669"/>
    <property type="project" value="InterPro"/>
</dbReference>
<keyword evidence="5 6" id="KW-0472">Membrane</keyword>
<accession>A0A218XAI0</accession>
<dbReference type="InterPro" id="IPR036259">
    <property type="entry name" value="MFS_trans_sf"/>
</dbReference>
<comment type="caution">
    <text evidence="7">The sequence shown here is derived from an EMBL/GenBank/DDBJ whole genome shotgun (WGS) entry which is preliminary data.</text>
</comment>
<feature type="transmembrane region" description="Helical" evidence="6">
    <location>
        <begin position="211"/>
        <end position="237"/>
    </location>
</feature>
<dbReference type="Gene3D" id="1.20.1250.20">
    <property type="entry name" value="MFS general substrate transporter like domains"/>
    <property type="match status" value="2"/>
</dbReference>
<comment type="similarity">
    <text evidence="2">Belongs to the major facilitator superfamily. Proton-dependent oligopeptide transporter (POT/PTR) (TC 2.A.17) family.</text>
</comment>
<evidence type="ECO:0000256" key="2">
    <source>
        <dbReference type="ARBA" id="ARBA00005982"/>
    </source>
</evidence>
<comment type="subcellular location">
    <subcellularLocation>
        <location evidence="1">Membrane</location>
        <topology evidence="1">Multi-pass membrane protein</topology>
    </subcellularLocation>
</comment>
<dbReference type="GO" id="GO:0016020">
    <property type="term" value="C:membrane"/>
    <property type="evidence" value="ECO:0007669"/>
    <property type="project" value="UniProtKB-SubCell"/>
</dbReference>
<evidence type="ECO:0000256" key="5">
    <source>
        <dbReference type="ARBA" id="ARBA00023136"/>
    </source>
</evidence>
<dbReference type="PANTHER" id="PTHR11654">
    <property type="entry name" value="OLIGOPEPTIDE TRANSPORTER-RELATED"/>
    <property type="match status" value="1"/>
</dbReference>
<dbReference type="Proteomes" id="UP000197138">
    <property type="component" value="Unassembled WGS sequence"/>
</dbReference>
<evidence type="ECO:0000313" key="7">
    <source>
        <dbReference type="EMBL" id="OWM81706.1"/>
    </source>
</evidence>
<proteinExistence type="inferred from homology"/>
<dbReference type="EMBL" id="MTKT01002214">
    <property type="protein sequence ID" value="OWM81706.1"/>
    <property type="molecule type" value="Genomic_DNA"/>
</dbReference>
<organism evidence="7 8">
    <name type="scientific">Punica granatum</name>
    <name type="common">Pomegranate</name>
    <dbReference type="NCBI Taxonomy" id="22663"/>
    <lineage>
        <taxon>Eukaryota</taxon>
        <taxon>Viridiplantae</taxon>
        <taxon>Streptophyta</taxon>
        <taxon>Embryophyta</taxon>
        <taxon>Tracheophyta</taxon>
        <taxon>Spermatophyta</taxon>
        <taxon>Magnoliopsida</taxon>
        <taxon>eudicotyledons</taxon>
        <taxon>Gunneridae</taxon>
        <taxon>Pentapetalae</taxon>
        <taxon>rosids</taxon>
        <taxon>malvids</taxon>
        <taxon>Myrtales</taxon>
        <taxon>Lythraceae</taxon>
        <taxon>Punica</taxon>
    </lineage>
</organism>
<reference evidence="8" key="1">
    <citation type="journal article" date="2017" name="Plant J.">
        <title>The pomegranate (Punica granatum L.) genome and the genomics of punicalagin biosynthesis.</title>
        <authorList>
            <person name="Qin G."/>
            <person name="Xu C."/>
            <person name="Ming R."/>
            <person name="Tang H."/>
            <person name="Guyot R."/>
            <person name="Kramer E.M."/>
            <person name="Hu Y."/>
            <person name="Yi X."/>
            <person name="Qi Y."/>
            <person name="Xu X."/>
            <person name="Gao Z."/>
            <person name="Pan H."/>
            <person name="Jian J."/>
            <person name="Tian Y."/>
            <person name="Yue Z."/>
            <person name="Xu Y."/>
        </authorList>
    </citation>
    <scope>NUCLEOTIDE SEQUENCE [LARGE SCALE GENOMIC DNA]</scope>
    <source>
        <strain evidence="8">cv. Dabenzi</strain>
    </source>
</reference>
<sequence length="300" mass="33592">MEAQVSLKNSFKGSMAEVSIVDIRGDPVDKMKISTWKASHYILGDDPSTISATVPHQEPMGYVVLYMVALVGGGTKPYVSSFGANQFYETDEAERKEQSSSFNWFFAWTLRQVLTNKSLMYDTTTTETVIQGRQLQHTDEMSFFDKAAVVTPADQPDGPIDLWRLCTVTQIPSASLSLFDTLSVIFWGLIRDQIIVPFARRYKRHESGFTQLQCMGIGLAISVVAMVVAGALEVFRLNTLEFFYDQALDGMRSLCSALSLTTIALRNYLTALLVTIVICETTRSRELGWIPNNMNKGRLY</sequence>
<dbReference type="Pfam" id="PF00854">
    <property type="entry name" value="PTR2"/>
    <property type="match status" value="2"/>
</dbReference>
<evidence type="ECO:0000256" key="3">
    <source>
        <dbReference type="ARBA" id="ARBA00022692"/>
    </source>
</evidence>
<gene>
    <name evidence="7" type="ORF">CDL15_Pgr007744</name>
</gene>
<evidence type="ECO:0000256" key="4">
    <source>
        <dbReference type="ARBA" id="ARBA00022989"/>
    </source>
</evidence>
<keyword evidence="3 6" id="KW-0812">Transmembrane</keyword>
<protein>
    <submittedName>
        <fullName evidence="7">Uncharacterized protein</fullName>
    </submittedName>
</protein>
<name>A0A218XAI0_PUNGR</name>
<keyword evidence="4 6" id="KW-1133">Transmembrane helix</keyword>
<evidence type="ECO:0000256" key="1">
    <source>
        <dbReference type="ARBA" id="ARBA00004141"/>
    </source>
</evidence>
<evidence type="ECO:0000256" key="6">
    <source>
        <dbReference type="SAM" id="Phobius"/>
    </source>
</evidence>
<dbReference type="AlphaFoldDB" id="A0A218XAI0"/>